<sequence length="469" mass="52467">MEQTDYDVLIVGSGAGGGAVLWRLCERWGRNGRRIGMVEAGDLLLPTHAHNIPTMNGRRFLRYFQNPKISKPIGRILPQFSGAKQVFALGGRTLFWTAVSPRMPVSETGKWPVTGKEMKLYYSIAEQIMNVTSAYTKGSSITQLLLQRLRENGFPEADDYPVAVDLQTTKYGEIHSNVFFSSINFLAAALNRRPFDLAVMARAVRVHTERGKVTGLQVMSPEKKSYFLKTRRVILSGSTFETPRLLLHSGIQGRSVGHYLANHSFIIATGQISRRELPEVLGTLGILIPQTEVRPYQFQIYGPGTYLWYQPYEEKPLQDVWQIFFQGFGKVESRFENQVFLDPRRQDEYGVPEIQVNFSYSEKDQAVIRQMTKDMQRVASAIGARLISKEGQPPICLNPPGLDFHESGTCRMGDDGSNAAVNRYGEIFGVSGLYVADNSVLPSTGAANPTLTTIALAIRTADYVIRQLK</sequence>
<dbReference type="Proteomes" id="UP001596002">
    <property type="component" value="Unassembled WGS sequence"/>
</dbReference>
<gene>
    <name evidence="8" type="ORF">ACFO8Q_15030</name>
</gene>
<dbReference type="InterPro" id="IPR000172">
    <property type="entry name" value="GMC_OxRdtase_N"/>
</dbReference>
<dbReference type="EMBL" id="JBHSHC010000112">
    <property type="protein sequence ID" value="MFC4768656.1"/>
    <property type="molecule type" value="Genomic_DNA"/>
</dbReference>
<evidence type="ECO:0000256" key="4">
    <source>
        <dbReference type="ARBA" id="ARBA00022827"/>
    </source>
</evidence>
<dbReference type="PANTHER" id="PTHR42784">
    <property type="entry name" value="PYRANOSE 2-OXIDASE"/>
    <property type="match status" value="1"/>
</dbReference>
<keyword evidence="4" id="KW-0274">FAD</keyword>
<reference evidence="9" key="1">
    <citation type="journal article" date="2019" name="Int. J. Syst. Evol. Microbiol.">
        <title>The Global Catalogue of Microorganisms (GCM) 10K type strain sequencing project: providing services to taxonomists for standard genome sequencing and annotation.</title>
        <authorList>
            <consortium name="The Broad Institute Genomics Platform"/>
            <consortium name="The Broad Institute Genome Sequencing Center for Infectious Disease"/>
            <person name="Wu L."/>
            <person name="Ma J."/>
        </authorList>
    </citation>
    <scope>NUCLEOTIDE SEQUENCE [LARGE SCALE GENOMIC DNA]</scope>
    <source>
        <strain evidence="9">WYCCWR 12678</strain>
    </source>
</reference>
<keyword evidence="9" id="KW-1185">Reference proteome</keyword>
<comment type="similarity">
    <text evidence="2">Belongs to the GMC oxidoreductase family.</text>
</comment>
<dbReference type="InterPro" id="IPR007867">
    <property type="entry name" value="GMC_OxRtase_C"/>
</dbReference>
<evidence type="ECO:0000259" key="6">
    <source>
        <dbReference type="Pfam" id="PF00732"/>
    </source>
</evidence>
<comment type="cofactor">
    <cofactor evidence="1">
        <name>FAD</name>
        <dbReference type="ChEBI" id="CHEBI:57692"/>
    </cofactor>
</comment>
<dbReference type="Pfam" id="PF05199">
    <property type="entry name" value="GMC_oxred_C"/>
    <property type="match status" value="1"/>
</dbReference>
<organism evidence="8 9">
    <name type="scientific">Effusibacillus consociatus</name>
    <dbReference type="NCBI Taxonomy" id="1117041"/>
    <lineage>
        <taxon>Bacteria</taxon>
        <taxon>Bacillati</taxon>
        <taxon>Bacillota</taxon>
        <taxon>Bacilli</taxon>
        <taxon>Bacillales</taxon>
        <taxon>Alicyclobacillaceae</taxon>
        <taxon>Effusibacillus</taxon>
    </lineage>
</organism>
<dbReference type="Pfam" id="PF00732">
    <property type="entry name" value="GMC_oxred_N"/>
    <property type="match status" value="1"/>
</dbReference>
<proteinExistence type="inferred from homology"/>
<comment type="caution">
    <text evidence="8">The sequence shown here is derived from an EMBL/GenBank/DDBJ whole genome shotgun (WGS) entry which is preliminary data.</text>
</comment>
<protein>
    <submittedName>
        <fullName evidence="8">GMC oxidoreductase</fullName>
    </submittedName>
</protein>
<evidence type="ECO:0000256" key="3">
    <source>
        <dbReference type="ARBA" id="ARBA00022630"/>
    </source>
</evidence>
<dbReference type="SUPFAM" id="SSF54373">
    <property type="entry name" value="FAD-linked reductases, C-terminal domain"/>
    <property type="match status" value="1"/>
</dbReference>
<evidence type="ECO:0000256" key="2">
    <source>
        <dbReference type="ARBA" id="ARBA00010790"/>
    </source>
</evidence>
<evidence type="ECO:0000313" key="8">
    <source>
        <dbReference type="EMBL" id="MFC4768656.1"/>
    </source>
</evidence>
<feature type="domain" description="Glucose-methanol-choline oxidoreductase N-terminal" evidence="6">
    <location>
        <begin position="88"/>
        <end position="263"/>
    </location>
</feature>
<keyword evidence="3" id="KW-0285">Flavoprotein</keyword>
<dbReference type="InterPro" id="IPR051473">
    <property type="entry name" value="P2Ox-like"/>
</dbReference>
<keyword evidence="5" id="KW-0560">Oxidoreductase</keyword>
<dbReference type="PANTHER" id="PTHR42784:SF1">
    <property type="entry name" value="PYRANOSE 2-OXIDASE"/>
    <property type="match status" value="1"/>
</dbReference>
<dbReference type="Gene3D" id="3.50.50.60">
    <property type="entry name" value="FAD/NAD(P)-binding domain"/>
    <property type="match status" value="2"/>
</dbReference>
<feature type="domain" description="Glucose-methanol-choline oxidoreductase C-terminal" evidence="7">
    <location>
        <begin position="337"/>
        <end position="457"/>
    </location>
</feature>
<evidence type="ECO:0000313" key="9">
    <source>
        <dbReference type="Proteomes" id="UP001596002"/>
    </source>
</evidence>
<accession>A0ABV9Q2F4</accession>
<dbReference type="InterPro" id="IPR036188">
    <property type="entry name" value="FAD/NAD-bd_sf"/>
</dbReference>
<evidence type="ECO:0000256" key="1">
    <source>
        <dbReference type="ARBA" id="ARBA00001974"/>
    </source>
</evidence>
<evidence type="ECO:0000259" key="7">
    <source>
        <dbReference type="Pfam" id="PF05199"/>
    </source>
</evidence>
<name>A0ABV9Q2F4_9BACL</name>
<evidence type="ECO:0000256" key="5">
    <source>
        <dbReference type="ARBA" id="ARBA00023002"/>
    </source>
</evidence>
<dbReference type="SUPFAM" id="SSF51905">
    <property type="entry name" value="FAD/NAD(P)-binding domain"/>
    <property type="match status" value="1"/>
</dbReference>